<dbReference type="STRING" id="97359.A0A550C681"/>
<dbReference type="InterPro" id="IPR036291">
    <property type="entry name" value="NAD(P)-bd_dom_sf"/>
</dbReference>
<organism evidence="4 5">
    <name type="scientific">Schizophyllum amplum</name>
    <dbReference type="NCBI Taxonomy" id="97359"/>
    <lineage>
        <taxon>Eukaryota</taxon>
        <taxon>Fungi</taxon>
        <taxon>Dikarya</taxon>
        <taxon>Basidiomycota</taxon>
        <taxon>Agaricomycotina</taxon>
        <taxon>Agaricomycetes</taxon>
        <taxon>Agaricomycetidae</taxon>
        <taxon>Agaricales</taxon>
        <taxon>Schizophyllaceae</taxon>
        <taxon>Schizophyllum</taxon>
    </lineage>
</organism>
<dbReference type="GO" id="GO:0016491">
    <property type="term" value="F:oxidoreductase activity"/>
    <property type="evidence" value="ECO:0007669"/>
    <property type="project" value="UniProtKB-KW"/>
</dbReference>
<dbReference type="AlphaFoldDB" id="A0A550C681"/>
<evidence type="ECO:0000256" key="2">
    <source>
        <dbReference type="ARBA" id="ARBA00022857"/>
    </source>
</evidence>
<sequence length="312" mass="34875">MSKFKQMICETFPSKPTGAWTACVFIALSSVATGVGKEVCKVLLQRNATVYMLCRNQKSADETIKELKELTGKEARFIRLDLADLKSVKECADEYLRQEKQLDVLFANGGIMMTPMNLLTAQGYDAQFGTNVLGHFYLTKLLLPLLLETAKTSPNKHARIIHTSSLMHWLVDTVDLETMKDTPKRKKMSKDGLYSQSKLGNILLSNELARRYGAQGIVSVAVHPGQLKTGITQNSAGIVQRIWQWSPHTWPASYGALTPLRAGTTPEALEWNGKYASVWARLTVTNPAAQNEKLAEEVWNWLEEQVKAFEQA</sequence>
<dbReference type="PANTHER" id="PTHR24320">
    <property type="entry name" value="RETINOL DEHYDROGENASE"/>
    <property type="match status" value="1"/>
</dbReference>
<gene>
    <name evidence="4" type="ORF">BD626DRAFT_504908</name>
</gene>
<dbReference type="PANTHER" id="PTHR24320:SF282">
    <property type="entry name" value="WW DOMAIN-CONTAINING OXIDOREDUCTASE"/>
    <property type="match status" value="1"/>
</dbReference>
<dbReference type="SUPFAM" id="SSF51735">
    <property type="entry name" value="NAD(P)-binding Rossmann-fold domains"/>
    <property type="match status" value="1"/>
</dbReference>
<keyword evidence="2" id="KW-0521">NADP</keyword>
<dbReference type="EMBL" id="VDMD01000022">
    <property type="protein sequence ID" value="TRM60309.1"/>
    <property type="molecule type" value="Genomic_DNA"/>
</dbReference>
<dbReference type="Pfam" id="PF00106">
    <property type="entry name" value="adh_short"/>
    <property type="match status" value="1"/>
</dbReference>
<dbReference type="OrthoDB" id="191139at2759"/>
<evidence type="ECO:0000313" key="4">
    <source>
        <dbReference type="EMBL" id="TRM60309.1"/>
    </source>
</evidence>
<keyword evidence="3" id="KW-0560">Oxidoreductase</keyword>
<comment type="similarity">
    <text evidence="1">Belongs to the short-chain dehydrogenases/reductases (SDR) family.</text>
</comment>
<reference evidence="4 5" key="1">
    <citation type="journal article" date="2019" name="New Phytol.">
        <title>Comparative genomics reveals unique wood-decay strategies and fruiting body development in the Schizophyllaceae.</title>
        <authorList>
            <person name="Almasi E."/>
            <person name="Sahu N."/>
            <person name="Krizsan K."/>
            <person name="Balint B."/>
            <person name="Kovacs G.M."/>
            <person name="Kiss B."/>
            <person name="Cseklye J."/>
            <person name="Drula E."/>
            <person name="Henrissat B."/>
            <person name="Nagy I."/>
            <person name="Chovatia M."/>
            <person name="Adam C."/>
            <person name="LaButti K."/>
            <person name="Lipzen A."/>
            <person name="Riley R."/>
            <person name="Grigoriev I.V."/>
            <person name="Nagy L.G."/>
        </authorList>
    </citation>
    <scope>NUCLEOTIDE SEQUENCE [LARGE SCALE GENOMIC DNA]</scope>
    <source>
        <strain evidence="4 5">NL-1724</strain>
    </source>
</reference>
<evidence type="ECO:0000256" key="3">
    <source>
        <dbReference type="ARBA" id="ARBA00023002"/>
    </source>
</evidence>
<dbReference type="Proteomes" id="UP000320762">
    <property type="component" value="Unassembled WGS sequence"/>
</dbReference>
<accession>A0A550C681</accession>
<evidence type="ECO:0000256" key="1">
    <source>
        <dbReference type="ARBA" id="ARBA00006484"/>
    </source>
</evidence>
<proteinExistence type="inferred from homology"/>
<comment type="caution">
    <text evidence="4">The sequence shown here is derived from an EMBL/GenBank/DDBJ whole genome shotgun (WGS) entry which is preliminary data.</text>
</comment>
<evidence type="ECO:0000313" key="5">
    <source>
        <dbReference type="Proteomes" id="UP000320762"/>
    </source>
</evidence>
<dbReference type="Gene3D" id="3.40.50.720">
    <property type="entry name" value="NAD(P)-binding Rossmann-like Domain"/>
    <property type="match status" value="1"/>
</dbReference>
<protein>
    <submittedName>
        <fullName evidence="4">NAD(P)-binding protein</fullName>
    </submittedName>
</protein>
<keyword evidence="5" id="KW-1185">Reference proteome</keyword>
<name>A0A550C681_9AGAR</name>
<dbReference type="InterPro" id="IPR002347">
    <property type="entry name" value="SDR_fam"/>
</dbReference>
<dbReference type="PRINTS" id="PR00081">
    <property type="entry name" value="GDHRDH"/>
</dbReference>